<comment type="pathway">
    <text evidence="8">Cofactor biosynthesis; coenzyme A biosynthesis; CoA from (R)-pantothenate: step 5/5.</text>
</comment>
<gene>
    <name evidence="8" type="primary">coaE</name>
    <name evidence="10" type="ORF">UR08_04355</name>
</gene>
<proteinExistence type="inferred from homology"/>
<dbReference type="CDD" id="cd02022">
    <property type="entry name" value="DPCK"/>
    <property type="match status" value="1"/>
</dbReference>
<protein>
    <recommendedName>
        <fullName evidence="8 9">Dephospho-CoA kinase</fullName>
        <ecNumber evidence="8 9">2.7.1.24</ecNumber>
    </recommendedName>
    <alternativeName>
        <fullName evidence="8">Dephosphocoenzyme A kinase</fullName>
    </alternativeName>
</protein>
<evidence type="ECO:0000256" key="8">
    <source>
        <dbReference type="HAMAP-Rule" id="MF_00376"/>
    </source>
</evidence>
<dbReference type="PANTHER" id="PTHR10695:SF46">
    <property type="entry name" value="BIFUNCTIONAL COENZYME A SYNTHASE-RELATED"/>
    <property type="match status" value="1"/>
</dbReference>
<reference evidence="11" key="1">
    <citation type="submission" date="2015-04" db="EMBL/GenBank/DDBJ databases">
        <authorList>
            <person name="Schardt J."/>
            <person name="Mueller-Herbst S."/>
            <person name="Scherer S."/>
            <person name="Huptas C."/>
        </authorList>
    </citation>
    <scope>NUCLEOTIDE SEQUENCE [LARGE SCALE GENOMIC DNA]</scope>
    <source>
        <strain evidence="11">Kiel-L1</strain>
    </source>
</reference>
<feature type="binding site" evidence="8">
    <location>
        <begin position="12"/>
        <end position="17"/>
    </location>
    <ligand>
        <name>ATP</name>
        <dbReference type="ChEBI" id="CHEBI:30616"/>
    </ligand>
</feature>
<comment type="subcellular location">
    <subcellularLocation>
        <location evidence="8">Cytoplasm</location>
    </subcellularLocation>
</comment>
<comment type="caution">
    <text evidence="10">The sequence shown here is derived from an EMBL/GenBank/DDBJ whole genome shotgun (WGS) entry which is preliminary data.</text>
</comment>
<dbReference type="InterPro" id="IPR027417">
    <property type="entry name" value="P-loop_NTPase"/>
</dbReference>
<dbReference type="GO" id="GO:0004140">
    <property type="term" value="F:dephospho-CoA kinase activity"/>
    <property type="evidence" value="ECO:0007669"/>
    <property type="project" value="UniProtKB-UniRule"/>
</dbReference>
<comment type="catalytic activity">
    <reaction evidence="8">
        <text>3'-dephospho-CoA + ATP = ADP + CoA + H(+)</text>
        <dbReference type="Rhea" id="RHEA:18245"/>
        <dbReference type="ChEBI" id="CHEBI:15378"/>
        <dbReference type="ChEBI" id="CHEBI:30616"/>
        <dbReference type="ChEBI" id="CHEBI:57287"/>
        <dbReference type="ChEBI" id="CHEBI:57328"/>
        <dbReference type="ChEBI" id="CHEBI:456216"/>
        <dbReference type="EC" id="2.7.1.24"/>
    </reaction>
</comment>
<dbReference type="EMBL" id="LARY01000001">
    <property type="protein sequence ID" value="RDX02745.1"/>
    <property type="molecule type" value="Genomic_DNA"/>
</dbReference>
<evidence type="ECO:0000256" key="7">
    <source>
        <dbReference type="ARBA" id="ARBA00022993"/>
    </source>
</evidence>
<dbReference type="GO" id="GO:0005737">
    <property type="term" value="C:cytoplasm"/>
    <property type="evidence" value="ECO:0007669"/>
    <property type="project" value="UniProtKB-SubCell"/>
</dbReference>
<dbReference type="InterPro" id="IPR001977">
    <property type="entry name" value="Depp_CoAkinase"/>
</dbReference>
<keyword evidence="2 8" id="KW-0963">Cytoplasm</keyword>
<dbReference type="Proteomes" id="UP000257055">
    <property type="component" value="Unassembled WGS sequence"/>
</dbReference>
<comment type="similarity">
    <text evidence="1 8">Belongs to the CoaE family.</text>
</comment>
<keyword evidence="4 8" id="KW-0547">Nucleotide-binding</keyword>
<dbReference type="NCBIfam" id="TIGR00152">
    <property type="entry name" value="dephospho-CoA kinase"/>
    <property type="match status" value="1"/>
</dbReference>
<comment type="function">
    <text evidence="8">Catalyzes the phosphorylation of the 3'-hydroxyl group of dephosphocoenzyme A to form coenzyme A.</text>
</comment>
<dbReference type="Gene3D" id="3.40.50.300">
    <property type="entry name" value="P-loop containing nucleotide triphosphate hydrolases"/>
    <property type="match status" value="1"/>
</dbReference>
<evidence type="ECO:0000256" key="2">
    <source>
        <dbReference type="ARBA" id="ARBA00022490"/>
    </source>
</evidence>
<dbReference type="PANTHER" id="PTHR10695">
    <property type="entry name" value="DEPHOSPHO-COA KINASE-RELATED"/>
    <property type="match status" value="1"/>
</dbReference>
<dbReference type="RefSeq" id="WP_115752433.1">
    <property type="nucleotide sequence ID" value="NZ_LARY01000001.1"/>
</dbReference>
<keyword evidence="3 8" id="KW-0808">Transferase</keyword>
<accession>A0A3D8TV36</accession>
<evidence type="ECO:0000256" key="6">
    <source>
        <dbReference type="ARBA" id="ARBA00022840"/>
    </source>
</evidence>
<name>A0A3D8TV36_9LIST</name>
<evidence type="ECO:0000256" key="4">
    <source>
        <dbReference type="ARBA" id="ARBA00022741"/>
    </source>
</evidence>
<keyword evidence="5 8" id="KW-0418">Kinase</keyword>
<organism evidence="10 11">
    <name type="scientific">Listeria kieliensis</name>
    <dbReference type="NCBI Taxonomy" id="1621700"/>
    <lineage>
        <taxon>Bacteria</taxon>
        <taxon>Bacillati</taxon>
        <taxon>Bacillota</taxon>
        <taxon>Bacilli</taxon>
        <taxon>Bacillales</taxon>
        <taxon>Listeriaceae</taxon>
        <taxon>Listeria</taxon>
    </lineage>
</organism>
<dbReference type="FunFam" id="3.40.50.300:FF:000991">
    <property type="entry name" value="Dephospho-CoA kinase"/>
    <property type="match status" value="1"/>
</dbReference>
<dbReference type="GO" id="GO:0015937">
    <property type="term" value="P:coenzyme A biosynthetic process"/>
    <property type="evidence" value="ECO:0007669"/>
    <property type="project" value="UniProtKB-UniRule"/>
</dbReference>
<evidence type="ECO:0000256" key="5">
    <source>
        <dbReference type="ARBA" id="ARBA00022777"/>
    </source>
</evidence>
<keyword evidence="7 8" id="KW-0173">Coenzyme A biosynthesis</keyword>
<dbReference type="HAMAP" id="MF_00376">
    <property type="entry name" value="Dephospho_CoA_kinase"/>
    <property type="match status" value="1"/>
</dbReference>
<evidence type="ECO:0000313" key="11">
    <source>
        <dbReference type="Proteomes" id="UP000257055"/>
    </source>
</evidence>
<dbReference type="PROSITE" id="PS51219">
    <property type="entry name" value="DPCK"/>
    <property type="match status" value="1"/>
</dbReference>
<evidence type="ECO:0000256" key="3">
    <source>
        <dbReference type="ARBA" id="ARBA00022679"/>
    </source>
</evidence>
<evidence type="ECO:0000313" key="10">
    <source>
        <dbReference type="EMBL" id="RDX02745.1"/>
    </source>
</evidence>
<dbReference type="GO" id="GO:0005524">
    <property type="term" value="F:ATP binding"/>
    <property type="evidence" value="ECO:0007669"/>
    <property type="project" value="UniProtKB-UniRule"/>
</dbReference>
<dbReference type="SUPFAM" id="SSF52540">
    <property type="entry name" value="P-loop containing nucleoside triphosphate hydrolases"/>
    <property type="match status" value="1"/>
</dbReference>
<dbReference type="AlphaFoldDB" id="A0A3D8TV36"/>
<dbReference type="EC" id="2.7.1.24" evidence="8 9"/>
<sequence>MGFTLGLTGSIATGKSTVSKMLVSAGIAVIDADIVARKVVEKGTVGLKKIVSCFGTDVLLDGELNRAKLGEIIFHDEAKREQLNEIVHPLVHEEMLSERDRLFRAGESIVVLDIPLLYESQLTDLVDRVLVVATTEEIELSRLMARNELSKEEALARIRAQMSINNKVKLADFVVDNNGTKQETEKQVNEFLHELKRHGIIERNDGSE</sequence>
<keyword evidence="11" id="KW-1185">Reference proteome</keyword>
<dbReference type="UniPathway" id="UPA00241">
    <property type="reaction ID" value="UER00356"/>
</dbReference>
<evidence type="ECO:0000256" key="1">
    <source>
        <dbReference type="ARBA" id="ARBA00009018"/>
    </source>
</evidence>
<dbReference type="Pfam" id="PF01121">
    <property type="entry name" value="CoaE"/>
    <property type="match status" value="1"/>
</dbReference>
<keyword evidence="6 8" id="KW-0067">ATP-binding</keyword>
<evidence type="ECO:0000256" key="9">
    <source>
        <dbReference type="NCBIfam" id="TIGR00152"/>
    </source>
</evidence>